<comment type="similarity">
    <text evidence="1">Belongs to the glycosyltransferase 32 family.</text>
</comment>
<evidence type="ECO:0000256" key="2">
    <source>
        <dbReference type="SAM" id="Phobius"/>
    </source>
</evidence>
<organism evidence="3 4">
    <name type="scientific">Achaetomium macrosporum</name>
    <dbReference type="NCBI Taxonomy" id="79813"/>
    <lineage>
        <taxon>Eukaryota</taxon>
        <taxon>Fungi</taxon>
        <taxon>Dikarya</taxon>
        <taxon>Ascomycota</taxon>
        <taxon>Pezizomycotina</taxon>
        <taxon>Sordariomycetes</taxon>
        <taxon>Sordariomycetidae</taxon>
        <taxon>Sordariales</taxon>
        <taxon>Chaetomiaceae</taxon>
        <taxon>Achaetomium</taxon>
    </lineage>
</organism>
<feature type="transmembrane region" description="Helical" evidence="2">
    <location>
        <begin position="7"/>
        <end position="28"/>
    </location>
</feature>
<dbReference type="PANTHER" id="PTHR46830:SF2">
    <property type="entry name" value="ALPHA-1,4-N-ACETYLGLUCOSAMINYLTRANSFERASE"/>
    <property type="match status" value="1"/>
</dbReference>
<reference evidence="3" key="2">
    <citation type="submission" date="2023-05" db="EMBL/GenBank/DDBJ databases">
        <authorList>
            <consortium name="Lawrence Berkeley National Laboratory"/>
            <person name="Steindorff A."/>
            <person name="Hensen N."/>
            <person name="Bonometti L."/>
            <person name="Westerberg I."/>
            <person name="Brannstrom I.O."/>
            <person name="Guillou S."/>
            <person name="Cros-Aarteil S."/>
            <person name="Calhoun S."/>
            <person name="Haridas S."/>
            <person name="Kuo A."/>
            <person name="Mondo S."/>
            <person name="Pangilinan J."/>
            <person name="Riley R."/>
            <person name="Labutti K."/>
            <person name="Andreopoulos B."/>
            <person name="Lipzen A."/>
            <person name="Chen C."/>
            <person name="Yanf M."/>
            <person name="Daum C."/>
            <person name="Ng V."/>
            <person name="Clum A."/>
            <person name="Ohm R."/>
            <person name="Martin F."/>
            <person name="Silar P."/>
            <person name="Natvig D."/>
            <person name="Lalanne C."/>
            <person name="Gautier V."/>
            <person name="Ament-Velasquez S.L."/>
            <person name="Kruys A."/>
            <person name="Hutchinson M.I."/>
            <person name="Powell A.J."/>
            <person name="Barry K."/>
            <person name="Miller A.N."/>
            <person name="Grigoriev I.V."/>
            <person name="Debuchy R."/>
            <person name="Gladieux P."/>
            <person name="Thoren M.H."/>
            <person name="Johannesson H."/>
        </authorList>
    </citation>
    <scope>NUCLEOTIDE SEQUENCE</scope>
    <source>
        <strain evidence="3">CBS 532.94</strain>
    </source>
</reference>
<evidence type="ECO:0000256" key="1">
    <source>
        <dbReference type="ARBA" id="ARBA00009003"/>
    </source>
</evidence>
<dbReference type="EMBL" id="MU860799">
    <property type="protein sequence ID" value="KAK4232882.1"/>
    <property type="molecule type" value="Genomic_DNA"/>
</dbReference>
<dbReference type="GO" id="GO:1901135">
    <property type="term" value="P:carbohydrate derivative metabolic process"/>
    <property type="evidence" value="ECO:0007669"/>
    <property type="project" value="UniProtKB-ARBA"/>
</dbReference>
<reference evidence="3" key="1">
    <citation type="journal article" date="2023" name="Mol. Phylogenet. Evol.">
        <title>Genome-scale phylogeny and comparative genomics of the fungal order Sordariales.</title>
        <authorList>
            <person name="Hensen N."/>
            <person name="Bonometti L."/>
            <person name="Westerberg I."/>
            <person name="Brannstrom I.O."/>
            <person name="Guillou S."/>
            <person name="Cros-Aarteil S."/>
            <person name="Calhoun S."/>
            <person name="Haridas S."/>
            <person name="Kuo A."/>
            <person name="Mondo S."/>
            <person name="Pangilinan J."/>
            <person name="Riley R."/>
            <person name="LaButti K."/>
            <person name="Andreopoulos B."/>
            <person name="Lipzen A."/>
            <person name="Chen C."/>
            <person name="Yan M."/>
            <person name="Daum C."/>
            <person name="Ng V."/>
            <person name="Clum A."/>
            <person name="Steindorff A."/>
            <person name="Ohm R.A."/>
            <person name="Martin F."/>
            <person name="Silar P."/>
            <person name="Natvig D.O."/>
            <person name="Lalanne C."/>
            <person name="Gautier V."/>
            <person name="Ament-Velasquez S.L."/>
            <person name="Kruys A."/>
            <person name="Hutchinson M.I."/>
            <person name="Powell A.J."/>
            <person name="Barry K."/>
            <person name="Miller A.N."/>
            <person name="Grigoriev I.V."/>
            <person name="Debuchy R."/>
            <person name="Gladieux P."/>
            <person name="Hiltunen Thoren M."/>
            <person name="Johannesson H."/>
        </authorList>
    </citation>
    <scope>NUCLEOTIDE SEQUENCE</scope>
    <source>
        <strain evidence="3">CBS 532.94</strain>
    </source>
</reference>
<evidence type="ECO:0008006" key="5">
    <source>
        <dbReference type="Google" id="ProtNLM"/>
    </source>
</evidence>
<keyword evidence="2" id="KW-0472">Membrane</keyword>
<comment type="caution">
    <text evidence="3">The sequence shown here is derived from an EMBL/GenBank/DDBJ whole genome shotgun (WGS) entry which is preliminary data.</text>
</comment>
<keyword evidence="2" id="KW-1133">Transmembrane helix</keyword>
<dbReference type="PANTHER" id="PTHR46830">
    <property type="entry name" value="TRANSFERASE, PUTATIVE-RELATED"/>
    <property type="match status" value="1"/>
</dbReference>
<keyword evidence="4" id="KW-1185">Reference proteome</keyword>
<dbReference type="AlphaFoldDB" id="A0AAN7C145"/>
<gene>
    <name evidence="3" type="ORF">C8A03DRAFT_19929</name>
</gene>
<name>A0AAN7C145_9PEZI</name>
<dbReference type="SUPFAM" id="SSF53448">
    <property type="entry name" value="Nucleotide-diphospho-sugar transferases"/>
    <property type="match status" value="1"/>
</dbReference>
<keyword evidence="2" id="KW-0812">Transmembrane</keyword>
<dbReference type="Proteomes" id="UP001303760">
    <property type="component" value="Unassembled WGS sequence"/>
</dbReference>
<dbReference type="Pfam" id="PF04488">
    <property type="entry name" value="Gly_transf_sug"/>
    <property type="match status" value="1"/>
</dbReference>
<dbReference type="InterPro" id="IPR029044">
    <property type="entry name" value="Nucleotide-diphossugar_trans"/>
</dbReference>
<dbReference type="InterPro" id="IPR007577">
    <property type="entry name" value="GlycoTrfase_DXD_sugar-bd_CS"/>
</dbReference>
<proteinExistence type="inferred from homology"/>
<dbReference type="Gene3D" id="3.90.550.20">
    <property type="match status" value="1"/>
</dbReference>
<accession>A0AAN7C145</accession>
<evidence type="ECO:0000313" key="4">
    <source>
        <dbReference type="Proteomes" id="UP001303760"/>
    </source>
</evidence>
<feature type="non-terminal residue" evidence="3">
    <location>
        <position position="170"/>
    </location>
</feature>
<evidence type="ECO:0000313" key="3">
    <source>
        <dbReference type="EMBL" id="KAK4232882.1"/>
    </source>
</evidence>
<protein>
    <recommendedName>
        <fullName evidence="5">Glycosyltransferase family 32 protein</fullName>
    </recommendedName>
</protein>
<sequence length="170" mass="19374">MFPQGKPLTALATTLFIGIVFFCLPYIYDAKTHLSNPALSPQSSCTNHSPDEVIPNQVHFVYILKNTSHDFSFEFSHFLSIYAAWHYWRPHAIYLHTNVAANGPEVARARNGTTGKWNHYIFTLFELKINQVDVPTHAGNAMELQNIEHKSDFVRVKAVYELGGVYIDFD</sequence>